<dbReference type="GO" id="GO:0005737">
    <property type="term" value="C:cytoplasm"/>
    <property type="evidence" value="ECO:0007669"/>
    <property type="project" value="TreeGrafter"/>
</dbReference>
<dbReference type="Gramene" id="rna-AYBTSS11_LOCUS30553">
    <property type="protein sequence ID" value="CAJ1978360.1"/>
    <property type="gene ID" value="gene-AYBTSS11_LOCUS30553"/>
</dbReference>
<comment type="similarity">
    <text evidence="5">Belongs to the DPH7 family.</text>
</comment>
<dbReference type="GO" id="GO:0017183">
    <property type="term" value="P:protein histidyl modification to diphthamide"/>
    <property type="evidence" value="ECO:0007669"/>
    <property type="project" value="TreeGrafter"/>
</dbReference>
<dbReference type="SMART" id="SM00320">
    <property type="entry name" value="WD40"/>
    <property type="match status" value="4"/>
</dbReference>
<evidence type="ECO:0000256" key="5">
    <source>
        <dbReference type="ARBA" id="ARBA00038092"/>
    </source>
</evidence>
<feature type="repeat" description="WD" evidence="8">
    <location>
        <begin position="552"/>
        <end position="588"/>
    </location>
</feature>
<dbReference type="Pfam" id="PF00400">
    <property type="entry name" value="WD40"/>
    <property type="match status" value="1"/>
</dbReference>
<comment type="catalytic activity">
    <reaction evidence="7">
        <text>diphthine methyl ester-[translation elongation factor 2] + H2O = diphthine-[translation elongation factor 2] + methanol + H(+)</text>
        <dbReference type="Rhea" id="RHEA:42656"/>
        <dbReference type="Rhea" id="RHEA-COMP:10172"/>
        <dbReference type="Rhea" id="RHEA-COMP:10173"/>
        <dbReference type="ChEBI" id="CHEBI:15377"/>
        <dbReference type="ChEBI" id="CHEBI:15378"/>
        <dbReference type="ChEBI" id="CHEBI:17790"/>
        <dbReference type="ChEBI" id="CHEBI:79005"/>
        <dbReference type="ChEBI" id="CHEBI:82696"/>
        <dbReference type="EC" id="3.1.1.97"/>
    </reaction>
</comment>
<evidence type="ECO:0000256" key="3">
    <source>
        <dbReference type="ARBA" id="ARBA00022737"/>
    </source>
</evidence>
<dbReference type="InterPro" id="IPR001680">
    <property type="entry name" value="WD40_rpt"/>
</dbReference>
<dbReference type="PROSITE" id="PS50082">
    <property type="entry name" value="WD_REPEATS_2"/>
    <property type="match status" value="1"/>
</dbReference>
<dbReference type="PANTHER" id="PTHR46042:SF1">
    <property type="entry name" value="DIPHTHINE METHYLTRANSFERASE"/>
    <property type="match status" value="1"/>
</dbReference>
<dbReference type="PANTHER" id="PTHR46042">
    <property type="entry name" value="DIPHTHINE METHYLTRANSFERASE"/>
    <property type="match status" value="1"/>
</dbReference>
<keyword evidence="11" id="KW-1185">Reference proteome</keyword>
<dbReference type="Proteomes" id="UP001189624">
    <property type="component" value="Chromosome 11"/>
</dbReference>
<dbReference type="InterPro" id="IPR021920">
    <property type="entry name" value="DUF3531"/>
</dbReference>
<protein>
    <recommendedName>
        <fullName evidence="6">methylated diphthine methylhydrolase</fullName>
        <ecNumber evidence="6">3.1.1.97</ecNumber>
    </recommendedName>
</protein>
<dbReference type="EC" id="3.1.1.97" evidence="6"/>
<feature type="region of interest" description="Disordered" evidence="9">
    <location>
        <begin position="19"/>
        <end position="67"/>
    </location>
</feature>
<dbReference type="EMBL" id="OY731408">
    <property type="protein sequence ID" value="CAJ1978360.1"/>
    <property type="molecule type" value="Genomic_DNA"/>
</dbReference>
<evidence type="ECO:0000256" key="9">
    <source>
        <dbReference type="SAM" id="MobiDB-lite"/>
    </source>
</evidence>
<dbReference type="Pfam" id="PF12049">
    <property type="entry name" value="DUF3531"/>
    <property type="match status" value="1"/>
</dbReference>
<name>A0AA86W4A6_9FABA</name>
<evidence type="ECO:0000256" key="8">
    <source>
        <dbReference type="PROSITE-ProRule" id="PRU00221"/>
    </source>
</evidence>
<evidence type="ECO:0000256" key="1">
    <source>
        <dbReference type="ARBA" id="ARBA00005156"/>
    </source>
</evidence>
<feature type="compositionally biased region" description="Basic and acidic residues" evidence="9">
    <location>
        <begin position="30"/>
        <end position="41"/>
    </location>
</feature>
<sequence length="691" mass="76772">MDFNIDIIKEDLELQGNVEGGLLGQGMYPRSEEKDIDKEEAQEGQDDDDGYSDQGPHTCRSKKDYDKDPELGNILGSLLENPQEAQSLLEDRLKKKRSKILHTKTGSGKPMKVSFNKFDFSNSFIWFEFYNVPLAKDITLICDTIRAWYIIGRLGGCNAMNMQLSQSPLEARPSYDYIQGANVEPTTFYNIGNLEVQDNLARIWVDIGTVDPLLLDVLINALTQISSDFVGIKQVTFGGSEFESWNENLKSEEAGYGFLGEARVLEWAMGIPLIIAHYASASGRNYRIPCGKKLVLNISVGESGDSLTRAAKHWGWGFIIQSKARELSPCLVLVALCKLGNHLAVMDVAHCYLQGNADAVEFCPYDCYHNVLAVSTYTLQEGCQPSRHGSISLFNVDVETGHLDLVFNEETAGIFDIKWNPPGGHVNPFLAQADANGYLRIKTLEGCCNGVEGVNLKEITNEKISNSMCLYLDWNPSATSITVGLSDGSVSIISVLESKLEIQAEWKAHDFELWTTSFDTHQPNLVYTGSDDCKFSCWDLRDRPPNVVFQSSKVHKMGVTCIEKSPHDPNILLTGSYDEFLRVWDLRSISKPLNETSISLGGGVWRVKHHPFIPGLVLAACMHNGFAIVAIKGDNAEVLETYNKHDSLAYGADWQKGEANYSGGKTKPVVATCSFYDKLVRVWRPGNDIIL</sequence>
<comment type="pathway">
    <text evidence="1">Protein modification; peptidyl-diphthamide biosynthesis.</text>
</comment>
<keyword evidence="4" id="KW-0378">Hydrolase</keyword>
<dbReference type="GO" id="GO:0061685">
    <property type="term" value="F:diphthine methylesterase activity"/>
    <property type="evidence" value="ECO:0007669"/>
    <property type="project" value="UniProtKB-EC"/>
</dbReference>
<reference evidence="10" key="1">
    <citation type="submission" date="2023-10" db="EMBL/GenBank/DDBJ databases">
        <authorList>
            <person name="Domelevo Entfellner J.-B."/>
        </authorList>
    </citation>
    <scope>NUCLEOTIDE SEQUENCE</scope>
</reference>
<keyword evidence="3" id="KW-0677">Repeat</keyword>
<accession>A0AA86W4A6</accession>
<proteinExistence type="inferred from homology"/>
<dbReference type="Gene3D" id="2.130.10.10">
    <property type="entry name" value="YVTN repeat-like/Quinoprotein amine dehydrogenase"/>
    <property type="match status" value="1"/>
</dbReference>
<dbReference type="InterPro" id="IPR052415">
    <property type="entry name" value="Diphthine_MTase"/>
</dbReference>
<evidence type="ECO:0000256" key="7">
    <source>
        <dbReference type="ARBA" id="ARBA00047551"/>
    </source>
</evidence>
<dbReference type="InterPro" id="IPR019775">
    <property type="entry name" value="WD40_repeat_CS"/>
</dbReference>
<feature type="compositionally biased region" description="Acidic residues" evidence="9">
    <location>
        <begin position="42"/>
        <end position="51"/>
    </location>
</feature>
<dbReference type="PROSITE" id="PS50294">
    <property type="entry name" value="WD_REPEATS_REGION"/>
    <property type="match status" value="1"/>
</dbReference>
<evidence type="ECO:0000313" key="11">
    <source>
        <dbReference type="Proteomes" id="UP001189624"/>
    </source>
</evidence>
<gene>
    <name evidence="10" type="ORF">AYBTSS11_LOCUS30553</name>
</gene>
<evidence type="ECO:0000256" key="2">
    <source>
        <dbReference type="ARBA" id="ARBA00022574"/>
    </source>
</evidence>
<evidence type="ECO:0000256" key="6">
    <source>
        <dbReference type="ARBA" id="ARBA00039131"/>
    </source>
</evidence>
<dbReference type="PROSITE" id="PS00678">
    <property type="entry name" value="WD_REPEATS_1"/>
    <property type="match status" value="1"/>
</dbReference>
<evidence type="ECO:0000256" key="4">
    <source>
        <dbReference type="ARBA" id="ARBA00022801"/>
    </source>
</evidence>
<dbReference type="InterPro" id="IPR015943">
    <property type="entry name" value="WD40/YVTN_repeat-like_dom_sf"/>
</dbReference>
<organism evidence="10 11">
    <name type="scientific">Sphenostylis stenocarpa</name>
    <dbReference type="NCBI Taxonomy" id="92480"/>
    <lineage>
        <taxon>Eukaryota</taxon>
        <taxon>Viridiplantae</taxon>
        <taxon>Streptophyta</taxon>
        <taxon>Embryophyta</taxon>
        <taxon>Tracheophyta</taxon>
        <taxon>Spermatophyta</taxon>
        <taxon>Magnoliopsida</taxon>
        <taxon>eudicotyledons</taxon>
        <taxon>Gunneridae</taxon>
        <taxon>Pentapetalae</taxon>
        <taxon>rosids</taxon>
        <taxon>fabids</taxon>
        <taxon>Fabales</taxon>
        <taxon>Fabaceae</taxon>
        <taxon>Papilionoideae</taxon>
        <taxon>50 kb inversion clade</taxon>
        <taxon>NPAAA clade</taxon>
        <taxon>indigoferoid/millettioid clade</taxon>
        <taxon>Phaseoleae</taxon>
        <taxon>Sphenostylis</taxon>
    </lineage>
</organism>
<keyword evidence="2 8" id="KW-0853">WD repeat</keyword>
<evidence type="ECO:0000313" key="10">
    <source>
        <dbReference type="EMBL" id="CAJ1978360.1"/>
    </source>
</evidence>
<dbReference type="InterPro" id="IPR036322">
    <property type="entry name" value="WD40_repeat_dom_sf"/>
</dbReference>
<dbReference type="AlphaFoldDB" id="A0AA86W4A6"/>
<dbReference type="SUPFAM" id="SSF50978">
    <property type="entry name" value="WD40 repeat-like"/>
    <property type="match status" value="1"/>
</dbReference>